<organism evidence="3">
    <name type="scientific">Rhodotorula toruloides</name>
    <name type="common">Yeast</name>
    <name type="synonym">Rhodosporidium toruloides</name>
    <dbReference type="NCBI Taxonomy" id="5286"/>
    <lineage>
        <taxon>Eukaryota</taxon>
        <taxon>Fungi</taxon>
        <taxon>Dikarya</taxon>
        <taxon>Basidiomycota</taxon>
        <taxon>Pucciniomycotina</taxon>
        <taxon>Microbotryomycetes</taxon>
        <taxon>Sporidiobolales</taxon>
        <taxon>Sporidiobolaceae</taxon>
        <taxon>Rhodotorula</taxon>
    </lineage>
</organism>
<name>A0A061BJ57_RHOTO</name>
<dbReference type="Pfam" id="PF00581">
    <property type="entry name" value="Rhodanese"/>
    <property type="match status" value="1"/>
</dbReference>
<sequence length="157" mass="17389">MAQQPEETPWHAAFPTPSRSLSDSSLATISAQKLRSKVEQQPELSKRDFLVVDVRRTDFEDAFIKGAINLPAHSFYPTLPSLLPILSRYRSVIFHCQSSSGRGPRCAGWYQDALDEANIPNEQSQAVVLTGGIKAWVKAYGEDESVTVKLGENGRKV</sequence>
<dbReference type="InterPro" id="IPR036873">
    <property type="entry name" value="Rhodanese-like_dom_sf"/>
</dbReference>
<evidence type="ECO:0000313" key="3">
    <source>
        <dbReference type="EMBL" id="CDR47014.1"/>
    </source>
</evidence>
<dbReference type="PANTHER" id="PTHR10828">
    <property type="entry name" value="M-PHASE INDUCER PHOSPHATASE DUAL SPECIFICITY PHOSPHATASE CDC25"/>
    <property type="match status" value="1"/>
</dbReference>
<dbReference type="OrthoDB" id="8300214at2759"/>
<reference evidence="3" key="1">
    <citation type="journal article" date="2014" name="Genome Announc.">
        <title>Draft genome sequence of Rhodosporidium toruloides CECT1137, an oleaginous yeast of biotechnological interest.</title>
        <authorList>
            <person name="Morin N."/>
            <person name="Calcas X."/>
            <person name="Devillers H."/>
            <person name="Durrens P."/>
            <person name="Sherman D.J."/>
            <person name="Nicaud J.-M."/>
            <person name="Neuveglise C."/>
        </authorList>
    </citation>
    <scope>NUCLEOTIDE SEQUENCE</scope>
    <source>
        <strain evidence="3">CECT1137</strain>
    </source>
</reference>
<dbReference type="PROSITE" id="PS50206">
    <property type="entry name" value="RHODANESE_3"/>
    <property type="match status" value="1"/>
</dbReference>
<dbReference type="SUPFAM" id="SSF52821">
    <property type="entry name" value="Rhodanese/Cell cycle control phosphatase"/>
    <property type="match status" value="1"/>
</dbReference>
<dbReference type="PANTHER" id="PTHR10828:SF50">
    <property type="entry name" value="REDUCTASE (ARC2), PUTATIVE (AFU_ORTHOLOGUE AFUA_6G13400)-RELATED"/>
    <property type="match status" value="1"/>
</dbReference>
<protein>
    <submittedName>
        <fullName evidence="3">RHTO0S13e04742g1_1</fullName>
    </submittedName>
</protein>
<dbReference type="SMART" id="SM00450">
    <property type="entry name" value="RHOD"/>
    <property type="match status" value="1"/>
</dbReference>
<dbReference type="GO" id="GO:0005634">
    <property type="term" value="C:nucleus"/>
    <property type="evidence" value="ECO:0007669"/>
    <property type="project" value="TreeGrafter"/>
</dbReference>
<feature type="region of interest" description="Disordered" evidence="1">
    <location>
        <begin position="1"/>
        <end position="24"/>
    </location>
</feature>
<accession>A0A061BJ57</accession>
<dbReference type="AlphaFoldDB" id="A0A061BJ57"/>
<dbReference type="EMBL" id="LK052948">
    <property type="protein sequence ID" value="CDR47014.1"/>
    <property type="molecule type" value="Genomic_DNA"/>
</dbReference>
<dbReference type="Gene3D" id="3.40.250.10">
    <property type="entry name" value="Rhodanese-like domain"/>
    <property type="match status" value="1"/>
</dbReference>
<gene>
    <name evidence="3" type="ORF">RHTO0S_13e04742g</name>
</gene>
<evidence type="ECO:0000259" key="2">
    <source>
        <dbReference type="PROSITE" id="PS50206"/>
    </source>
</evidence>
<dbReference type="GO" id="GO:0004725">
    <property type="term" value="F:protein tyrosine phosphatase activity"/>
    <property type="evidence" value="ECO:0007669"/>
    <property type="project" value="TreeGrafter"/>
</dbReference>
<dbReference type="GO" id="GO:0005737">
    <property type="term" value="C:cytoplasm"/>
    <property type="evidence" value="ECO:0007669"/>
    <property type="project" value="TreeGrafter"/>
</dbReference>
<evidence type="ECO:0000256" key="1">
    <source>
        <dbReference type="SAM" id="MobiDB-lite"/>
    </source>
</evidence>
<dbReference type="InterPro" id="IPR001763">
    <property type="entry name" value="Rhodanese-like_dom"/>
</dbReference>
<feature type="domain" description="Rhodanese" evidence="2">
    <location>
        <begin position="45"/>
        <end position="145"/>
    </location>
</feature>
<proteinExistence type="predicted"/>